<keyword evidence="1" id="KW-0732">Signal</keyword>
<name>A0A0D2PAW9_HYPSF</name>
<reference evidence="3" key="1">
    <citation type="submission" date="2014-04" db="EMBL/GenBank/DDBJ databases">
        <title>Evolutionary Origins and Diversification of the Mycorrhizal Mutualists.</title>
        <authorList>
            <consortium name="DOE Joint Genome Institute"/>
            <consortium name="Mycorrhizal Genomics Consortium"/>
            <person name="Kohler A."/>
            <person name="Kuo A."/>
            <person name="Nagy L.G."/>
            <person name="Floudas D."/>
            <person name="Copeland A."/>
            <person name="Barry K.W."/>
            <person name="Cichocki N."/>
            <person name="Veneault-Fourrey C."/>
            <person name="LaButti K."/>
            <person name="Lindquist E.A."/>
            <person name="Lipzen A."/>
            <person name="Lundell T."/>
            <person name="Morin E."/>
            <person name="Murat C."/>
            <person name="Riley R."/>
            <person name="Ohm R."/>
            <person name="Sun H."/>
            <person name="Tunlid A."/>
            <person name="Henrissat B."/>
            <person name="Grigoriev I.V."/>
            <person name="Hibbett D.S."/>
            <person name="Martin F."/>
        </authorList>
    </citation>
    <scope>NUCLEOTIDE SEQUENCE [LARGE SCALE GENOMIC DNA]</scope>
    <source>
        <strain evidence="3">FD-334 SS-4</strain>
    </source>
</reference>
<organism evidence="2 3">
    <name type="scientific">Hypholoma sublateritium (strain FD-334 SS-4)</name>
    <dbReference type="NCBI Taxonomy" id="945553"/>
    <lineage>
        <taxon>Eukaryota</taxon>
        <taxon>Fungi</taxon>
        <taxon>Dikarya</taxon>
        <taxon>Basidiomycota</taxon>
        <taxon>Agaricomycotina</taxon>
        <taxon>Agaricomycetes</taxon>
        <taxon>Agaricomycetidae</taxon>
        <taxon>Agaricales</taxon>
        <taxon>Agaricineae</taxon>
        <taxon>Strophariaceae</taxon>
        <taxon>Hypholoma</taxon>
    </lineage>
</organism>
<keyword evidence="3" id="KW-1185">Reference proteome</keyword>
<dbReference type="AlphaFoldDB" id="A0A0D2PAW9"/>
<dbReference type="Proteomes" id="UP000054270">
    <property type="component" value="Unassembled WGS sequence"/>
</dbReference>
<dbReference type="EMBL" id="KN817603">
    <property type="protein sequence ID" value="KJA17490.1"/>
    <property type="molecule type" value="Genomic_DNA"/>
</dbReference>
<protein>
    <submittedName>
        <fullName evidence="2">Uncharacterized protein</fullName>
    </submittedName>
</protein>
<gene>
    <name evidence="2" type="ORF">HYPSUDRAFT_1020926</name>
</gene>
<sequence>MTGMRTGRLPLFIALLISASIYSPSPSVIGYVDLTACATLETMTAIVNPVKVRLILSAHPVVITEAKDSVLMIHGFCGEPAVSMRV</sequence>
<evidence type="ECO:0000313" key="3">
    <source>
        <dbReference type="Proteomes" id="UP000054270"/>
    </source>
</evidence>
<accession>A0A0D2PAW9</accession>
<evidence type="ECO:0000313" key="2">
    <source>
        <dbReference type="EMBL" id="KJA17490.1"/>
    </source>
</evidence>
<feature type="signal peptide" evidence="1">
    <location>
        <begin position="1"/>
        <end position="27"/>
    </location>
</feature>
<proteinExistence type="predicted"/>
<feature type="chain" id="PRO_5002248384" evidence="1">
    <location>
        <begin position="28"/>
        <end position="86"/>
    </location>
</feature>
<evidence type="ECO:0000256" key="1">
    <source>
        <dbReference type="SAM" id="SignalP"/>
    </source>
</evidence>